<organism evidence="3 4">
    <name type="scientific">Kitasatospora arboriphila</name>
    <dbReference type="NCBI Taxonomy" id="258052"/>
    <lineage>
        <taxon>Bacteria</taxon>
        <taxon>Bacillati</taxon>
        <taxon>Actinomycetota</taxon>
        <taxon>Actinomycetes</taxon>
        <taxon>Kitasatosporales</taxon>
        <taxon>Streptomycetaceae</taxon>
        <taxon>Kitasatospora</taxon>
    </lineage>
</organism>
<dbReference type="Proteomes" id="UP001499987">
    <property type="component" value="Unassembled WGS sequence"/>
</dbReference>
<dbReference type="SUPFAM" id="SSF56349">
    <property type="entry name" value="DNA breaking-rejoining enzymes"/>
    <property type="match status" value="1"/>
</dbReference>
<keyword evidence="1" id="KW-0233">DNA recombination</keyword>
<name>A0ABP4DX12_9ACTN</name>
<comment type="caution">
    <text evidence="3">The sequence shown here is derived from an EMBL/GenBank/DDBJ whole genome shotgun (WGS) entry which is preliminary data.</text>
</comment>
<feature type="compositionally biased region" description="Basic and acidic residues" evidence="2">
    <location>
        <begin position="248"/>
        <end position="266"/>
    </location>
</feature>
<dbReference type="InterPro" id="IPR011010">
    <property type="entry name" value="DNA_brk_join_enz"/>
</dbReference>
<keyword evidence="4" id="KW-1185">Reference proteome</keyword>
<evidence type="ECO:0000313" key="4">
    <source>
        <dbReference type="Proteomes" id="UP001499987"/>
    </source>
</evidence>
<feature type="compositionally biased region" description="Basic residues" evidence="2">
    <location>
        <begin position="156"/>
        <end position="167"/>
    </location>
</feature>
<dbReference type="RefSeq" id="WP_344622981.1">
    <property type="nucleotide sequence ID" value="NZ_BAAALD010000011.1"/>
</dbReference>
<sequence length="339" mass="36904">MRGEVASPAQLRTLRTAGDGAFRLVVDLMSGCGLRHGEAYAVNIDNVVADDVHRVTEQVNRTTKHYAPLKHRAAGDYRDVPLPARTRQSIAWYADTYGTVDGYLPRHPQDITRPFQHYSINNQACAQARQLLAPQRSAVDALALLLARELSGAPSRARHRGAGRRLGHPLTTPRPASRSGRPRATRRCGRPGTAACRGRGGPPAPVDTGSGEPSDGPDCVGPSPDSRGLIPPPDTSHTTRHQPAPRPARPDEPRTRPLTDDQDRRQPPTTSTSTHESRRTSSRSSENHDGRIFSVILRGTPAVYGREESHPSRCGAERHSIAPESWTVSRIASGSRYTP</sequence>
<dbReference type="InterPro" id="IPR013762">
    <property type="entry name" value="Integrase-like_cat_sf"/>
</dbReference>
<evidence type="ECO:0000313" key="3">
    <source>
        <dbReference type="EMBL" id="GAA1076875.1"/>
    </source>
</evidence>
<feature type="region of interest" description="Disordered" evidence="2">
    <location>
        <begin position="153"/>
        <end position="294"/>
    </location>
</feature>
<evidence type="ECO:0000256" key="2">
    <source>
        <dbReference type="SAM" id="MobiDB-lite"/>
    </source>
</evidence>
<reference evidence="4" key="1">
    <citation type="journal article" date="2019" name="Int. J. Syst. Evol. Microbiol.">
        <title>The Global Catalogue of Microorganisms (GCM) 10K type strain sequencing project: providing services to taxonomists for standard genome sequencing and annotation.</title>
        <authorList>
            <consortium name="The Broad Institute Genomics Platform"/>
            <consortium name="The Broad Institute Genome Sequencing Center for Infectious Disease"/>
            <person name="Wu L."/>
            <person name="Ma J."/>
        </authorList>
    </citation>
    <scope>NUCLEOTIDE SEQUENCE [LARGE SCALE GENOMIC DNA]</scope>
    <source>
        <strain evidence="4">JCM 13002</strain>
    </source>
</reference>
<accession>A0ABP4DX12</accession>
<dbReference type="EMBL" id="BAAALD010000011">
    <property type="protein sequence ID" value="GAA1076875.1"/>
    <property type="molecule type" value="Genomic_DNA"/>
</dbReference>
<dbReference type="Gene3D" id="1.10.443.10">
    <property type="entry name" value="Intergrase catalytic core"/>
    <property type="match status" value="1"/>
</dbReference>
<evidence type="ECO:0008006" key="5">
    <source>
        <dbReference type="Google" id="ProtNLM"/>
    </source>
</evidence>
<feature type="compositionally biased region" description="Low complexity" evidence="2">
    <location>
        <begin position="168"/>
        <end position="179"/>
    </location>
</feature>
<evidence type="ECO:0000256" key="1">
    <source>
        <dbReference type="ARBA" id="ARBA00023172"/>
    </source>
</evidence>
<protein>
    <recommendedName>
        <fullName evidence="5">Tyr recombinase domain-containing protein</fullName>
    </recommendedName>
</protein>
<feature type="compositionally biased region" description="Basic residues" evidence="2">
    <location>
        <begin position="180"/>
        <end position="189"/>
    </location>
</feature>
<feature type="compositionally biased region" description="Basic and acidic residues" evidence="2">
    <location>
        <begin position="275"/>
        <end position="291"/>
    </location>
</feature>
<proteinExistence type="predicted"/>
<gene>
    <name evidence="3" type="ORF">GCM10009663_18110</name>
</gene>